<keyword evidence="3" id="KW-1133">Transmembrane helix</keyword>
<feature type="region of interest" description="Disordered" evidence="2">
    <location>
        <begin position="1"/>
        <end position="23"/>
    </location>
</feature>
<evidence type="ECO:0000256" key="3">
    <source>
        <dbReference type="SAM" id="Phobius"/>
    </source>
</evidence>
<evidence type="ECO:0000256" key="1">
    <source>
        <dbReference type="ARBA" id="ARBA00022729"/>
    </source>
</evidence>
<protein>
    <recommendedName>
        <fullName evidence="6">DUF4352 domain-containing protein</fullName>
    </recommendedName>
</protein>
<dbReference type="RefSeq" id="WP_185055681.1">
    <property type="nucleotide sequence ID" value="NZ_BAABIX010000069.1"/>
</dbReference>
<keyword evidence="3" id="KW-0472">Membrane</keyword>
<evidence type="ECO:0000313" key="5">
    <source>
        <dbReference type="Proteomes" id="UP000578449"/>
    </source>
</evidence>
<evidence type="ECO:0000256" key="2">
    <source>
        <dbReference type="SAM" id="MobiDB-lite"/>
    </source>
</evidence>
<keyword evidence="5" id="KW-1185">Reference proteome</keyword>
<comment type="caution">
    <text evidence="4">The sequence shown here is derived from an EMBL/GenBank/DDBJ whole genome shotgun (WGS) entry which is preliminary data.</text>
</comment>
<feature type="compositionally biased region" description="Basic residues" evidence="2">
    <location>
        <begin position="14"/>
        <end position="23"/>
    </location>
</feature>
<feature type="transmembrane region" description="Helical" evidence="3">
    <location>
        <begin position="27"/>
        <end position="47"/>
    </location>
</feature>
<keyword evidence="3" id="KW-0812">Transmembrane</keyword>
<dbReference type="Proteomes" id="UP000578449">
    <property type="component" value="Unassembled WGS sequence"/>
</dbReference>
<evidence type="ECO:0000313" key="4">
    <source>
        <dbReference type="EMBL" id="MBB5138828.1"/>
    </source>
</evidence>
<reference evidence="4 5" key="1">
    <citation type="submission" date="2020-08" db="EMBL/GenBank/DDBJ databases">
        <title>Genomic Encyclopedia of Type Strains, Phase IV (KMG-IV): sequencing the most valuable type-strain genomes for metagenomic binning, comparative biology and taxonomic classification.</title>
        <authorList>
            <person name="Goeker M."/>
        </authorList>
    </citation>
    <scope>NUCLEOTIDE SEQUENCE [LARGE SCALE GENOMIC DNA]</scope>
    <source>
        <strain evidence="4 5">DSM 45615</strain>
    </source>
</reference>
<proteinExistence type="predicted"/>
<keyword evidence="1" id="KW-0732">Signal</keyword>
<accession>A0A840PGY5</accession>
<dbReference type="AlphaFoldDB" id="A0A840PGY5"/>
<dbReference type="InterPro" id="IPR029050">
    <property type="entry name" value="Immunoprotect_excell_Ig-like"/>
</dbReference>
<dbReference type="Gene3D" id="2.60.40.1240">
    <property type="match status" value="1"/>
</dbReference>
<gene>
    <name evidence="4" type="ORF">HNP84_008586</name>
</gene>
<evidence type="ECO:0008006" key="6">
    <source>
        <dbReference type="Google" id="ProtNLM"/>
    </source>
</evidence>
<name>A0A840PGY5_9ACTN</name>
<organism evidence="4 5">
    <name type="scientific">Thermocatellispora tengchongensis</name>
    <dbReference type="NCBI Taxonomy" id="1073253"/>
    <lineage>
        <taxon>Bacteria</taxon>
        <taxon>Bacillati</taxon>
        <taxon>Actinomycetota</taxon>
        <taxon>Actinomycetes</taxon>
        <taxon>Streptosporangiales</taxon>
        <taxon>Streptosporangiaceae</taxon>
        <taxon>Thermocatellispora</taxon>
    </lineage>
</organism>
<dbReference type="EMBL" id="JACHGN010000025">
    <property type="protein sequence ID" value="MBB5138828.1"/>
    <property type="molecule type" value="Genomic_DNA"/>
</dbReference>
<sequence length="220" mass="23524">MTVTAPASRETPPRRGRRARPGRSGKILSAVAGIVLASAAVVVQQYVPDAKAMGSPLTYTGEMNQEVSADRFSVRVRSVSAARAIENVILEDDPKRTEARGIFLIVQVSATVPKQPTHLVARLLTAEDTVYEPTDRVAAQLTFRETWIQPGWWNSGVYVFEVPPEVIAGARIVITVPTGALVGEAFPPEAEVDLGLDEAAAADLVAKAEPVRQLGKKGSS</sequence>